<dbReference type="AlphaFoldDB" id="A0A2P2PCW7"/>
<reference evidence="2" key="1">
    <citation type="submission" date="2018-02" db="EMBL/GenBank/DDBJ databases">
        <title>Rhizophora mucronata_Transcriptome.</title>
        <authorList>
            <person name="Meera S.P."/>
            <person name="Sreeshan A."/>
            <person name="Augustine A."/>
        </authorList>
    </citation>
    <scope>NUCLEOTIDE SEQUENCE</scope>
    <source>
        <tissue evidence="2">Leaf</tissue>
    </source>
</reference>
<evidence type="ECO:0000256" key="1">
    <source>
        <dbReference type="SAM" id="Phobius"/>
    </source>
</evidence>
<evidence type="ECO:0000313" key="2">
    <source>
        <dbReference type="EMBL" id="MBX52587.1"/>
    </source>
</evidence>
<name>A0A2P2PCW7_RHIMU</name>
<keyword evidence="1" id="KW-0812">Transmembrane</keyword>
<sequence length="64" mass="7344">MQKSHIPMISVLFHCFFFLHISSFHSLFYPTFSCVASRGLLFSGVPNSLWHVLPYLISVILLCI</sequence>
<dbReference type="EMBL" id="GGEC01072103">
    <property type="protein sequence ID" value="MBX52587.1"/>
    <property type="molecule type" value="Transcribed_RNA"/>
</dbReference>
<organism evidence="2">
    <name type="scientific">Rhizophora mucronata</name>
    <name type="common">Asiatic mangrove</name>
    <dbReference type="NCBI Taxonomy" id="61149"/>
    <lineage>
        <taxon>Eukaryota</taxon>
        <taxon>Viridiplantae</taxon>
        <taxon>Streptophyta</taxon>
        <taxon>Embryophyta</taxon>
        <taxon>Tracheophyta</taxon>
        <taxon>Spermatophyta</taxon>
        <taxon>Magnoliopsida</taxon>
        <taxon>eudicotyledons</taxon>
        <taxon>Gunneridae</taxon>
        <taxon>Pentapetalae</taxon>
        <taxon>rosids</taxon>
        <taxon>fabids</taxon>
        <taxon>Malpighiales</taxon>
        <taxon>Rhizophoraceae</taxon>
        <taxon>Rhizophora</taxon>
    </lineage>
</organism>
<keyword evidence="1" id="KW-0472">Membrane</keyword>
<feature type="transmembrane region" description="Helical" evidence="1">
    <location>
        <begin position="40"/>
        <end position="63"/>
    </location>
</feature>
<keyword evidence="1" id="KW-1133">Transmembrane helix</keyword>
<accession>A0A2P2PCW7</accession>
<proteinExistence type="predicted"/>
<protein>
    <submittedName>
        <fullName evidence="2">Uncharacterized protein</fullName>
    </submittedName>
</protein>
<feature type="transmembrane region" description="Helical" evidence="1">
    <location>
        <begin position="7"/>
        <end position="28"/>
    </location>
</feature>